<feature type="transmembrane region" description="Helical" evidence="14">
    <location>
        <begin position="54"/>
        <end position="73"/>
    </location>
</feature>
<accession>A0AAV8ZP47</accession>
<keyword evidence="17" id="KW-1185">Reference proteome</keyword>
<dbReference type="PANTHER" id="PTHR22914:SF42">
    <property type="entry name" value="CHITIN SYNTHASE"/>
    <property type="match status" value="1"/>
</dbReference>
<dbReference type="FunFam" id="3.90.550.10:FF:000139">
    <property type="entry name" value="Chitin synthase 8"/>
    <property type="match status" value="1"/>
</dbReference>
<dbReference type="InterPro" id="IPR004835">
    <property type="entry name" value="Chitin_synth"/>
</dbReference>
<evidence type="ECO:0000256" key="6">
    <source>
        <dbReference type="ARBA" id="ARBA00022692"/>
    </source>
</evidence>
<evidence type="ECO:0000313" key="16">
    <source>
        <dbReference type="EMBL" id="KAJ8967543.1"/>
    </source>
</evidence>
<evidence type="ECO:0000256" key="9">
    <source>
        <dbReference type="ARBA" id="ARBA00023136"/>
    </source>
</evidence>
<evidence type="ECO:0000256" key="8">
    <source>
        <dbReference type="ARBA" id="ARBA00023054"/>
    </source>
</evidence>
<feature type="transmembrane region" description="Helical" evidence="14">
    <location>
        <begin position="1018"/>
        <end position="1037"/>
    </location>
</feature>
<feature type="transmembrane region" description="Helical" evidence="14">
    <location>
        <begin position="1230"/>
        <end position="1251"/>
    </location>
</feature>
<dbReference type="GO" id="GO:0005886">
    <property type="term" value="C:plasma membrane"/>
    <property type="evidence" value="ECO:0007669"/>
    <property type="project" value="UniProtKB-SubCell"/>
</dbReference>
<feature type="transmembrane region" description="Helical" evidence="14">
    <location>
        <begin position="955"/>
        <end position="980"/>
    </location>
</feature>
<feature type="transmembrane region" description="Helical" evidence="14">
    <location>
        <begin position="113"/>
        <end position="138"/>
    </location>
</feature>
<dbReference type="EC" id="2.4.1.16" evidence="2"/>
<evidence type="ECO:0000256" key="13">
    <source>
        <dbReference type="SAM" id="MobiDB-lite"/>
    </source>
</evidence>
<sequence length="1417" mass="163023">MRRRELDDDEQEPLIDSQTKEQEVKHWDVFRNKPRKVDSGSTAESKYIDSGVKVLKVFTIIFTFIVVLAMAVISKGTLLFMTSQIKKNMTRPYCKKGVEQQFVVSLPEEERVVWIWFVMFAYMVPELGTFIRSVRIIFFKKWKYPSVWEFLWLFLTESLPAIGSAILVFVILPELDVIKGAMLTNAVCFIPGFVAFFSRNPHSLNSTLKMVIDIFAIVAQASAFVVWPLIEGNPRLYIIPVSVIFISFGWWENFASEKSPITFISNLGMIKKEFKNDTYFIYCILAPWKCLLFLTTTVVAFIIMEGDSNLLFENFLDAFKSHSINVTEIEAVVGGAEINYTDAVATGFGTVIETSYWTPISVWLINIMATYICYAFGKFSCKIMIQTFSFAFPINLTVPVLLTALIAMCGEFNKDECAYADIIPEYLFFKTPQFKYLNSFIAQEYSWIWLIWLLSQTWITIHIWTNSNEKLASTEKLFFRPMYDAYLIDQSIALNRRRTQDNPNKLNPSSATDPLDINKDKITRIYGCGTMWHETKEEMVEFLKSIFRMDEDQCAHRLVRNYLQYNLPSYYEFETHILFDDAYVRTSQEDQDPHVNQYVLDLIESVSVAASEVHRTNVQIRPPIIYPTPYGGRLVWTLPGKTKMIAHLKDKAKIRAKKKMVSSYVYVLSLGLQYLQFFRTNESLIYFIKEYVTPIIMENDELTPDRIPIISENTYILALDGDIDFQPQAVHLLVDYMKKNKTLGAACGRIHPIGSGAMAWYQMFEYAVGHWLQKATEHVIGCVLCSPGCFSLFRAKALMDDNVMAKYTTVSEEPRHFVQYDQGEDRWLCTLLLQRGYRVEYSAASDAYTHCPEGFNEFYNQRRRWMPSTTANIMDLLNDYQHIVKINDNISRPYILYQIVLMIGTAIGPGTIFLMLVGAFVAAFKLDQWQSFAWNLVPILIFVVVCATCKSDTQLFFAGVISGIYGLIMMAVLIGVMMQIEDDGWLAPSSLFFFCIGLEFIITAIMHPQEFYCLKYGVIYYVTVPSMYMLLVIYSIFNMNNVSWGTREVTVVPKPQAQAQAQKGAKKEEKKPEAKEDKHKIYSFFGSNKDNGGSFEFSCGGLFKILCCTLQQNGEENQMLKGIQASLVQLQQKLDYIERNQFAIELPEPRRTTIRRPTTHIEGSRASKASIRNSTAQMRNSLMEMDEEDDDDDSILTPSDEVEENSWFYDGELIRSEFHIQKTYLQLEPIGFVFLIFFAALMLVQFLAMIYHRFGTYSQIMANTTIDWDLFESDNVENMTEEQILEKDPLKIIKKLARLQGINDDDDDTEADVARRNTVHTLALNKQKEVKPVIESLDKAFHARIAKIENSDAEDKDLPVPRKTILAIGKRRETVVERRKSQMPEFTNIPSHFENLGNDDRGGGITFDNPAFEEVNI</sequence>
<dbReference type="Proteomes" id="UP001162156">
    <property type="component" value="Unassembled WGS sequence"/>
</dbReference>
<evidence type="ECO:0000313" key="17">
    <source>
        <dbReference type="Proteomes" id="UP001162156"/>
    </source>
</evidence>
<evidence type="ECO:0000256" key="14">
    <source>
        <dbReference type="SAM" id="Phobius"/>
    </source>
</evidence>
<keyword evidence="10" id="KW-0325">Glycoprotein</keyword>
<evidence type="ECO:0000259" key="15">
    <source>
        <dbReference type="Pfam" id="PF23000"/>
    </source>
</evidence>
<feature type="transmembrane region" description="Helical" evidence="14">
    <location>
        <begin position="986"/>
        <end position="1006"/>
    </location>
</feature>
<feature type="transmembrane region" description="Helical" evidence="14">
    <location>
        <begin position="210"/>
        <end position="230"/>
    </location>
</feature>
<dbReference type="GO" id="GO:0006031">
    <property type="term" value="P:chitin biosynthetic process"/>
    <property type="evidence" value="ECO:0007669"/>
    <property type="project" value="TreeGrafter"/>
</dbReference>
<feature type="transmembrane region" description="Helical" evidence="14">
    <location>
        <begin position="150"/>
        <end position="172"/>
    </location>
</feature>
<evidence type="ECO:0000256" key="5">
    <source>
        <dbReference type="ARBA" id="ARBA00022679"/>
    </source>
</evidence>
<comment type="catalytic activity">
    <reaction evidence="12">
        <text>[(1-&gt;4)-N-acetyl-beta-D-glucosaminyl](n) + UDP-N-acetyl-alpha-D-glucosamine = [(1-&gt;4)-N-acetyl-beta-D-glucosaminyl](n+1) + UDP + H(+)</text>
        <dbReference type="Rhea" id="RHEA:16637"/>
        <dbReference type="Rhea" id="RHEA-COMP:9593"/>
        <dbReference type="Rhea" id="RHEA-COMP:9595"/>
        <dbReference type="ChEBI" id="CHEBI:15378"/>
        <dbReference type="ChEBI" id="CHEBI:17029"/>
        <dbReference type="ChEBI" id="CHEBI:57705"/>
        <dbReference type="ChEBI" id="CHEBI:58223"/>
        <dbReference type="EC" id="2.4.1.16"/>
    </reaction>
</comment>
<feature type="transmembrane region" description="Helical" evidence="14">
    <location>
        <begin position="279"/>
        <end position="304"/>
    </location>
</feature>
<feature type="region of interest" description="Disordered" evidence="13">
    <location>
        <begin position="1"/>
        <end position="23"/>
    </location>
</feature>
<dbReference type="Gene3D" id="3.90.550.10">
    <property type="entry name" value="Spore Coat Polysaccharide Biosynthesis Protein SpsA, Chain A"/>
    <property type="match status" value="1"/>
</dbReference>
<dbReference type="EMBL" id="JANEYF010000851">
    <property type="protein sequence ID" value="KAJ8967543.1"/>
    <property type="molecule type" value="Genomic_DNA"/>
</dbReference>
<feature type="transmembrane region" description="Helical" evidence="14">
    <location>
        <begin position="236"/>
        <end position="255"/>
    </location>
</feature>
<feature type="transmembrane region" description="Helical" evidence="14">
    <location>
        <begin position="356"/>
        <end position="376"/>
    </location>
</feature>
<evidence type="ECO:0000256" key="3">
    <source>
        <dbReference type="ARBA" id="ARBA00022475"/>
    </source>
</evidence>
<dbReference type="Pfam" id="PF23000">
    <property type="entry name" value="ChitinSynthase_IV_N"/>
    <property type="match status" value="1"/>
</dbReference>
<keyword evidence="4" id="KW-0328">Glycosyltransferase</keyword>
<dbReference type="GO" id="GO:0004100">
    <property type="term" value="F:chitin synthase activity"/>
    <property type="evidence" value="ECO:0007669"/>
    <property type="project" value="UniProtKB-EC"/>
</dbReference>
<dbReference type="PANTHER" id="PTHR22914">
    <property type="entry name" value="CHITIN SYNTHASE"/>
    <property type="match status" value="1"/>
</dbReference>
<gene>
    <name evidence="16" type="ORF">NQ314_002858</name>
</gene>
<dbReference type="InterPro" id="IPR055120">
    <property type="entry name" value="Chs-1/2_IV_N"/>
</dbReference>
<keyword evidence="8" id="KW-0175">Coiled coil</keyword>
<evidence type="ECO:0000256" key="1">
    <source>
        <dbReference type="ARBA" id="ARBA00004651"/>
    </source>
</evidence>
<evidence type="ECO:0000256" key="2">
    <source>
        <dbReference type="ARBA" id="ARBA00012543"/>
    </source>
</evidence>
<feature type="transmembrane region" description="Helical" evidence="14">
    <location>
        <begin position="445"/>
        <end position="464"/>
    </location>
</feature>
<feature type="domain" description="Chitin synthase chs-1/2 N-terminal putative transporter" evidence="15">
    <location>
        <begin position="52"/>
        <end position="284"/>
    </location>
</feature>
<comment type="caution">
    <text evidence="16">The sequence shown here is derived from an EMBL/GenBank/DDBJ whole genome shotgun (WGS) entry which is preliminary data.</text>
</comment>
<feature type="transmembrane region" description="Helical" evidence="14">
    <location>
        <begin position="895"/>
        <end position="923"/>
    </location>
</feature>
<feature type="transmembrane region" description="Helical" evidence="14">
    <location>
        <begin position="929"/>
        <end position="948"/>
    </location>
</feature>
<reference evidence="16" key="1">
    <citation type="journal article" date="2023" name="Insect Mol. Biol.">
        <title>Genome sequencing provides insights into the evolution of gene families encoding plant cell wall-degrading enzymes in longhorned beetles.</title>
        <authorList>
            <person name="Shin N.R."/>
            <person name="Okamura Y."/>
            <person name="Kirsch R."/>
            <person name="Pauchet Y."/>
        </authorList>
    </citation>
    <scope>NUCLEOTIDE SEQUENCE</scope>
    <source>
        <strain evidence="16">RBIC_L_NR</strain>
    </source>
</reference>
<evidence type="ECO:0000256" key="11">
    <source>
        <dbReference type="ARBA" id="ARBA00046329"/>
    </source>
</evidence>
<keyword evidence="9 14" id="KW-0472">Membrane</keyword>
<feature type="transmembrane region" description="Helical" evidence="14">
    <location>
        <begin position="388"/>
        <end position="408"/>
    </location>
</feature>
<comment type="similarity">
    <text evidence="11">Belongs to the chitin synthase family. Class IV subfamily.</text>
</comment>
<feature type="region of interest" description="Disordered" evidence="13">
    <location>
        <begin position="1388"/>
        <end position="1408"/>
    </location>
</feature>
<evidence type="ECO:0000256" key="12">
    <source>
        <dbReference type="ARBA" id="ARBA00048014"/>
    </source>
</evidence>
<evidence type="ECO:0000256" key="10">
    <source>
        <dbReference type="ARBA" id="ARBA00023180"/>
    </source>
</evidence>
<dbReference type="Pfam" id="PF03142">
    <property type="entry name" value="Chitin_synth_2"/>
    <property type="match status" value="1"/>
</dbReference>
<keyword evidence="6 14" id="KW-0812">Transmembrane</keyword>
<keyword evidence="7 14" id="KW-1133">Transmembrane helix</keyword>
<dbReference type="InterPro" id="IPR029044">
    <property type="entry name" value="Nucleotide-diphossugar_trans"/>
</dbReference>
<comment type="subcellular location">
    <subcellularLocation>
        <location evidence="1">Cell membrane</location>
        <topology evidence="1">Multi-pass membrane protein</topology>
    </subcellularLocation>
</comment>
<dbReference type="SUPFAM" id="SSF53448">
    <property type="entry name" value="Nucleotide-diphospho-sugar transferases"/>
    <property type="match status" value="1"/>
</dbReference>
<protein>
    <recommendedName>
        <fullName evidence="2">chitin synthase</fullName>
        <ecNumber evidence="2">2.4.1.16</ecNumber>
    </recommendedName>
</protein>
<evidence type="ECO:0000256" key="4">
    <source>
        <dbReference type="ARBA" id="ARBA00022676"/>
    </source>
</evidence>
<evidence type="ECO:0000256" key="7">
    <source>
        <dbReference type="ARBA" id="ARBA00022989"/>
    </source>
</evidence>
<feature type="transmembrane region" description="Helical" evidence="14">
    <location>
        <begin position="178"/>
        <end position="198"/>
    </location>
</feature>
<keyword evidence="3" id="KW-1003">Cell membrane</keyword>
<organism evidence="16 17">
    <name type="scientific">Rhamnusium bicolor</name>
    <dbReference type="NCBI Taxonomy" id="1586634"/>
    <lineage>
        <taxon>Eukaryota</taxon>
        <taxon>Metazoa</taxon>
        <taxon>Ecdysozoa</taxon>
        <taxon>Arthropoda</taxon>
        <taxon>Hexapoda</taxon>
        <taxon>Insecta</taxon>
        <taxon>Pterygota</taxon>
        <taxon>Neoptera</taxon>
        <taxon>Endopterygota</taxon>
        <taxon>Coleoptera</taxon>
        <taxon>Polyphaga</taxon>
        <taxon>Cucujiformia</taxon>
        <taxon>Chrysomeloidea</taxon>
        <taxon>Cerambycidae</taxon>
        <taxon>Lepturinae</taxon>
        <taxon>Rhagiini</taxon>
        <taxon>Rhamnusium</taxon>
    </lineage>
</organism>
<keyword evidence="5" id="KW-0808">Transferase</keyword>
<proteinExistence type="inferred from homology"/>
<name>A0AAV8ZP47_9CUCU</name>